<feature type="non-terminal residue" evidence="1">
    <location>
        <position position="1"/>
    </location>
</feature>
<gene>
    <name evidence="1" type="ORF">PoB_007711800</name>
</gene>
<dbReference type="EMBL" id="BLXT01008617">
    <property type="protein sequence ID" value="GFO50613.1"/>
    <property type="molecule type" value="Genomic_DNA"/>
</dbReference>
<proteinExistence type="predicted"/>
<name>A0AAV4E223_9GAST</name>
<dbReference type="AlphaFoldDB" id="A0AAV4E223"/>
<keyword evidence="2" id="KW-1185">Reference proteome</keyword>
<accession>A0AAV4E223</accession>
<comment type="caution">
    <text evidence="1">The sequence shown here is derived from an EMBL/GenBank/DDBJ whole genome shotgun (WGS) entry which is preliminary data.</text>
</comment>
<evidence type="ECO:0000313" key="1">
    <source>
        <dbReference type="EMBL" id="GFO50613.1"/>
    </source>
</evidence>
<dbReference type="Proteomes" id="UP000735302">
    <property type="component" value="Unassembled WGS sequence"/>
</dbReference>
<organism evidence="1 2">
    <name type="scientific">Plakobranchus ocellatus</name>
    <dbReference type="NCBI Taxonomy" id="259542"/>
    <lineage>
        <taxon>Eukaryota</taxon>
        <taxon>Metazoa</taxon>
        <taxon>Spiralia</taxon>
        <taxon>Lophotrochozoa</taxon>
        <taxon>Mollusca</taxon>
        <taxon>Gastropoda</taxon>
        <taxon>Heterobranchia</taxon>
        <taxon>Euthyneura</taxon>
        <taxon>Panpulmonata</taxon>
        <taxon>Sacoglossa</taxon>
        <taxon>Placobranchoidea</taxon>
        <taxon>Plakobranchidae</taxon>
        <taxon>Plakobranchus</taxon>
    </lineage>
</organism>
<sequence length="329" mass="35423">TEADLELMDRKGGICPTCNIRVPYEPAPSEIRAMKAEATIKYLKLFKRVMADGSECVASPWPVRRGLPGHSPLRGAQGWLSGQQPRPLQIREHAYGVADGSLLLLQELMFDTSGDDISVRALYIMRVLRVTQLLEVGLGLSTIQLLELFTQIEPCLVFSTSRAGCIPLSLDSHMVLSTARSGCIPLSLDSHIVLSTSRSGCIPLRLDSHIVLSKARAGKIPLSLNSHIVLSTSRSGCITLSLDSHIVLSTARSGCIPPSLDSQIVLSKSRAGCIPLSLASHIVLSKLRARCIPLSLYSHIVLSKSKAGCIPLSLDSHMVLSKSRAGCTS</sequence>
<reference evidence="1 2" key="1">
    <citation type="journal article" date="2021" name="Elife">
        <title>Chloroplast acquisition without the gene transfer in kleptoplastic sea slugs, Plakobranchus ocellatus.</title>
        <authorList>
            <person name="Maeda T."/>
            <person name="Takahashi S."/>
            <person name="Yoshida T."/>
            <person name="Shimamura S."/>
            <person name="Takaki Y."/>
            <person name="Nagai Y."/>
            <person name="Toyoda A."/>
            <person name="Suzuki Y."/>
            <person name="Arimoto A."/>
            <person name="Ishii H."/>
            <person name="Satoh N."/>
            <person name="Nishiyama T."/>
            <person name="Hasebe M."/>
            <person name="Maruyama T."/>
            <person name="Minagawa J."/>
            <person name="Obokata J."/>
            <person name="Shigenobu S."/>
        </authorList>
    </citation>
    <scope>NUCLEOTIDE SEQUENCE [LARGE SCALE GENOMIC DNA]</scope>
</reference>
<evidence type="ECO:0000313" key="2">
    <source>
        <dbReference type="Proteomes" id="UP000735302"/>
    </source>
</evidence>
<protein>
    <submittedName>
        <fullName evidence="1">Uncharacterized protein</fullName>
    </submittedName>
</protein>